<organism evidence="1">
    <name type="scientific">marine sediment metagenome</name>
    <dbReference type="NCBI Taxonomy" id="412755"/>
    <lineage>
        <taxon>unclassified sequences</taxon>
        <taxon>metagenomes</taxon>
        <taxon>ecological metagenomes</taxon>
    </lineage>
</organism>
<dbReference type="AlphaFoldDB" id="A0A0F9LSK2"/>
<evidence type="ECO:0000313" key="1">
    <source>
        <dbReference type="EMBL" id="KKM96353.1"/>
    </source>
</evidence>
<accession>A0A0F9LSK2</accession>
<reference evidence="1" key="1">
    <citation type="journal article" date="2015" name="Nature">
        <title>Complex archaea that bridge the gap between prokaryotes and eukaryotes.</title>
        <authorList>
            <person name="Spang A."/>
            <person name="Saw J.H."/>
            <person name="Jorgensen S.L."/>
            <person name="Zaremba-Niedzwiedzka K."/>
            <person name="Martijn J."/>
            <person name="Lind A.E."/>
            <person name="van Eijk R."/>
            <person name="Schleper C."/>
            <person name="Guy L."/>
            <person name="Ettema T.J."/>
        </authorList>
    </citation>
    <scope>NUCLEOTIDE SEQUENCE</scope>
</reference>
<comment type="caution">
    <text evidence="1">The sequence shown here is derived from an EMBL/GenBank/DDBJ whole genome shotgun (WGS) entry which is preliminary data.</text>
</comment>
<sequence>MSDFPLAVVRALKSGKMPLWEDLTEACSHCFGRGYFDSYDDPILNRRAPRKDCGDCRGFGRTTLPAAVLAWKLLGEMDRLGFSHNMSVPEDSQSDGHFEFSDSQGSVWGIDVPREGGVEVMTEYLARVSYVTLAASGYTLLEIEE</sequence>
<name>A0A0F9LSK2_9ZZZZ</name>
<proteinExistence type="predicted"/>
<gene>
    <name evidence="1" type="ORF">LCGC14_1178970</name>
</gene>
<dbReference type="EMBL" id="LAZR01005893">
    <property type="protein sequence ID" value="KKM96353.1"/>
    <property type="molecule type" value="Genomic_DNA"/>
</dbReference>
<protein>
    <submittedName>
        <fullName evidence="1">Uncharacterized protein</fullName>
    </submittedName>
</protein>